<proteinExistence type="predicted"/>
<feature type="region of interest" description="Disordered" evidence="1">
    <location>
        <begin position="238"/>
        <end position="300"/>
    </location>
</feature>
<evidence type="ECO:0000313" key="4">
    <source>
        <dbReference type="Proteomes" id="UP000006462"/>
    </source>
</evidence>
<feature type="compositionally biased region" description="Basic and acidic residues" evidence="1">
    <location>
        <begin position="183"/>
        <end position="201"/>
    </location>
</feature>
<name>A0ABM9ZX86_9BACT</name>
<dbReference type="PROSITE" id="PS51178">
    <property type="entry name" value="PASTA"/>
    <property type="match status" value="3"/>
</dbReference>
<dbReference type="CDD" id="cd06577">
    <property type="entry name" value="PASTA_pknB"/>
    <property type="match status" value="3"/>
</dbReference>
<feature type="region of interest" description="Disordered" evidence="1">
    <location>
        <begin position="183"/>
        <end position="217"/>
    </location>
</feature>
<dbReference type="GeneID" id="90985011"/>
<dbReference type="Gene3D" id="3.30.10.20">
    <property type="match status" value="3"/>
</dbReference>
<feature type="compositionally biased region" description="Basic and acidic residues" evidence="1">
    <location>
        <begin position="281"/>
        <end position="293"/>
    </location>
</feature>
<feature type="domain" description="PASTA" evidence="2">
    <location>
        <begin position="30"/>
        <end position="95"/>
    </location>
</feature>
<reference evidence="3 4" key="1">
    <citation type="submission" date="2009-12" db="EMBL/GenBank/DDBJ databases">
        <authorList>
            <person name="Shrivastava S."/>
            <person name="Madupu R."/>
            <person name="Durkin A.S."/>
            <person name="Torralba M."/>
            <person name="Methe B."/>
            <person name="Sutton G.G."/>
            <person name="Strausberg R.L."/>
            <person name="Nelson K.E."/>
        </authorList>
    </citation>
    <scope>NUCLEOTIDE SEQUENCE [LARGE SCALE GENOMIC DNA]</scope>
    <source>
        <strain evidence="3 4">W5455</strain>
    </source>
</reference>
<feature type="domain" description="PASTA" evidence="2">
    <location>
        <begin position="167"/>
        <end position="233"/>
    </location>
</feature>
<keyword evidence="4" id="KW-1185">Reference proteome</keyword>
<feature type="domain" description="PASTA" evidence="2">
    <location>
        <begin position="96"/>
        <end position="162"/>
    </location>
</feature>
<dbReference type="Proteomes" id="UP000006462">
    <property type="component" value="Unassembled WGS sequence"/>
</dbReference>
<feature type="compositionally biased region" description="Basic and acidic residues" evidence="1">
    <location>
        <begin position="238"/>
        <end position="247"/>
    </location>
</feature>
<protein>
    <submittedName>
        <fullName evidence="3">PASTA domain protein</fullName>
    </submittedName>
</protein>
<comment type="caution">
    <text evidence="3">The sequence shown here is derived from an EMBL/GenBank/DDBJ whole genome shotgun (WGS) entry which is preliminary data.</text>
</comment>
<gene>
    <name evidence="3" type="ORF">HMPREF7215_1566</name>
</gene>
<dbReference type="SMART" id="SM00740">
    <property type="entry name" value="PASTA"/>
    <property type="match status" value="3"/>
</dbReference>
<evidence type="ECO:0000313" key="3">
    <source>
        <dbReference type="EMBL" id="EFB91481.1"/>
    </source>
</evidence>
<evidence type="ECO:0000256" key="1">
    <source>
        <dbReference type="SAM" id="MobiDB-lite"/>
    </source>
</evidence>
<sequence length="361" mass="38919">MGRTFRAALLLVLLCIIGSAAFISYKVFFSNPARSIPLLKGSSVIEAVQTLERMGIKARVEEEDSALPRGTVIGQWPETGVKLRADKAAILKVSRGSEKLPLPDLRGLTEKQAVARLEEAGFVLGEVQKINHERPAGVVVAQNPAAPVSISQSREVGLLISLGPAAASGTVIVPDLVQRDEKTAESLARESSLRPRLERVYDNSSPQGMVVSMNPAAGQRVPRGADVYLRVASWDRKLAPQNDDEKSGSGAKGAVEDPGVEPDTAAAQNRKGDDVVAQTAQDDKKQPPSETKKKVASIRYQAPPVSNQTLVIELIDKEGEHTLVNRKAKAGEYIKINAPYVGEAVVTIYLGGNFVWQDRYN</sequence>
<evidence type="ECO:0000259" key="2">
    <source>
        <dbReference type="PROSITE" id="PS51178"/>
    </source>
</evidence>
<dbReference type="EMBL" id="ADFP01000039">
    <property type="protein sequence ID" value="EFB91481.1"/>
    <property type="molecule type" value="Genomic_DNA"/>
</dbReference>
<organism evidence="3 4">
    <name type="scientific">Pyramidobacter piscolens W5455</name>
    <dbReference type="NCBI Taxonomy" id="352165"/>
    <lineage>
        <taxon>Bacteria</taxon>
        <taxon>Thermotogati</taxon>
        <taxon>Synergistota</taxon>
        <taxon>Synergistia</taxon>
        <taxon>Synergistales</taxon>
        <taxon>Dethiosulfovibrionaceae</taxon>
        <taxon>Pyramidobacter</taxon>
    </lineage>
</organism>
<dbReference type="RefSeq" id="WP_009164102.1">
    <property type="nucleotide sequence ID" value="NZ_ADFP01000039.1"/>
</dbReference>
<dbReference type="InterPro" id="IPR005543">
    <property type="entry name" value="PASTA_dom"/>
</dbReference>
<accession>A0ABM9ZX86</accession>
<dbReference type="Pfam" id="PF03793">
    <property type="entry name" value="PASTA"/>
    <property type="match status" value="3"/>
</dbReference>